<feature type="region of interest" description="Disordered" evidence="1">
    <location>
        <begin position="594"/>
        <end position="628"/>
    </location>
</feature>
<dbReference type="EMBL" id="RDQH01000342">
    <property type="protein sequence ID" value="RXH71647.1"/>
    <property type="molecule type" value="Genomic_DNA"/>
</dbReference>
<evidence type="ECO:0000313" key="3">
    <source>
        <dbReference type="Proteomes" id="UP000290289"/>
    </source>
</evidence>
<feature type="region of interest" description="Disordered" evidence="1">
    <location>
        <begin position="551"/>
        <end position="575"/>
    </location>
</feature>
<sequence>MKTSLRKLRGFALHKHDAKDWGDLRPLPQLDELAQASKDMHDMRDCYDSLLSAAAATANSAYEFSESLREMGSCLLQKTALNDDEESGSVLLKLGKLQYELHKLVDSYRSHIFQTIAVPSESLLNELQTVEEMKLQCDEKRDVYDFMIKRYKEKGRSRGGGKGESFSMQQIQLARDEYDEEATLFVFRLKSLKQGQSRSLLTQAARHHAAQLSFFKKALRSVESVEPHVKLVTEKKHIDYEFHGLDDEGDGDNDDDESDDNDSLGVNDDGELSFDFEKHDQDQDVSTSRNSMELDQADITFPKVAHVEALKDRLHRNSFSFKRRGVSQSAPLFAEANLDRAEKMRQRQPSFSQKFHSYVLPTPIDKSPISTGSGMPVPHTVQTTLSERTQNLWHSSPLKPGNEKMGEKRVAGTNFTNVPSVLKESNNIIAPYRLPPPLPGQVLFLGQDPLVASDLKKMKRQAFSGPLTSEPWASKPTPSVQHQLFSGPILPNPGSQPLSTSPKVSPNTSPTFMSSPKISELHELPRPPVASKAPRRVGLVGHSAPLVARRQMQSATNKPVVSPKAAPLPKPPRVLARSHSIPTRDHTVGEFHVTEPQEASPTPIPEMPDNSPPLTPITLPNTAKPLSPSSEIVTRAVQFRGKLNILIPFLFYAAKYEVEAEID</sequence>
<keyword evidence="3" id="KW-1185">Reference proteome</keyword>
<dbReference type="Gene3D" id="1.20.1270.60">
    <property type="entry name" value="Arfaptin homology (AH) domain/BAR domain"/>
    <property type="match status" value="1"/>
</dbReference>
<dbReference type="InterPro" id="IPR027267">
    <property type="entry name" value="AH/BAR_dom_sf"/>
</dbReference>
<dbReference type="PANTHER" id="PTHR34119:SF1">
    <property type="entry name" value="OS04G0394700 PROTEIN"/>
    <property type="match status" value="1"/>
</dbReference>
<dbReference type="SUPFAM" id="SSF103657">
    <property type="entry name" value="BAR/IMD domain-like"/>
    <property type="match status" value="1"/>
</dbReference>
<feature type="compositionally biased region" description="Pro residues" evidence="1">
    <location>
        <begin position="602"/>
        <end position="615"/>
    </location>
</feature>
<dbReference type="AlphaFoldDB" id="A0A498HQF1"/>
<name>A0A498HQF1_MALDO</name>
<dbReference type="CDD" id="cd07307">
    <property type="entry name" value="BAR"/>
    <property type="match status" value="1"/>
</dbReference>
<dbReference type="PANTHER" id="PTHR34119">
    <property type="entry name" value="HYDROXYPROLINE-RICH GLYCOPROTEIN-LIKE"/>
    <property type="match status" value="1"/>
</dbReference>
<comment type="caution">
    <text evidence="2">The sequence shown here is derived from an EMBL/GenBank/DDBJ whole genome shotgun (WGS) entry which is preliminary data.</text>
</comment>
<feature type="compositionally biased region" description="Acidic residues" evidence="1">
    <location>
        <begin position="247"/>
        <end position="274"/>
    </location>
</feature>
<feature type="compositionally biased region" description="Polar residues" evidence="1">
    <location>
        <begin position="284"/>
        <end position="293"/>
    </location>
</feature>
<feature type="region of interest" description="Disordered" evidence="1">
    <location>
        <begin position="466"/>
        <end position="515"/>
    </location>
</feature>
<organism evidence="2 3">
    <name type="scientific">Malus domestica</name>
    <name type="common">Apple</name>
    <name type="synonym">Pyrus malus</name>
    <dbReference type="NCBI Taxonomy" id="3750"/>
    <lineage>
        <taxon>Eukaryota</taxon>
        <taxon>Viridiplantae</taxon>
        <taxon>Streptophyta</taxon>
        <taxon>Embryophyta</taxon>
        <taxon>Tracheophyta</taxon>
        <taxon>Spermatophyta</taxon>
        <taxon>Magnoliopsida</taxon>
        <taxon>eudicotyledons</taxon>
        <taxon>Gunneridae</taxon>
        <taxon>Pentapetalae</taxon>
        <taxon>rosids</taxon>
        <taxon>fabids</taxon>
        <taxon>Rosales</taxon>
        <taxon>Rosaceae</taxon>
        <taxon>Amygdaloideae</taxon>
        <taxon>Maleae</taxon>
        <taxon>Malus</taxon>
    </lineage>
</organism>
<evidence type="ECO:0000256" key="1">
    <source>
        <dbReference type="SAM" id="MobiDB-lite"/>
    </source>
</evidence>
<feature type="region of interest" description="Disordered" evidence="1">
    <location>
        <begin position="243"/>
        <end position="293"/>
    </location>
</feature>
<reference evidence="2 3" key="1">
    <citation type="submission" date="2018-10" db="EMBL/GenBank/DDBJ databases">
        <title>A high-quality apple genome assembly.</title>
        <authorList>
            <person name="Hu J."/>
        </authorList>
    </citation>
    <scope>NUCLEOTIDE SEQUENCE [LARGE SCALE GENOMIC DNA]</scope>
    <source>
        <strain evidence="3">cv. HFTH1</strain>
        <tissue evidence="2">Young leaf</tissue>
    </source>
</reference>
<dbReference type="STRING" id="3750.A0A498HQF1"/>
<feature type="compositionally biased region" description="Polar residues" evidence="1">
    <location>
        <begin position="493"/>
        <end position="515"/>
    </location>
</feature>
<protein>
    <recommendedName>
        <fullName evidence="4">BAR domain-containing protein</fullName>
    </recommendedName>
</protein>
<accession>A0A498HQF1</accession>
<proteinExistence type="predicted"/>
<gene>
    <name evidence="2" type="ORF">DVH24_025148</name>
</gene>
<evidence type="ECO:0008006" key="4">
    <source>
        <dbReference type="Google" id="ProtNLM"/>
    </source>
</evidence>
<evidence type="ECO:0000313" key="2">
    <source>
        <dbReference type="EMBL" id="RXH71647.1"/>
    </source>
</evidence>
<dbReference type="InterPro" id="IPR037488">
    <property type="entry name" value="At2g33490-like"/>
</dbReference>
<dbReference type="Proteomes" id="UP000290289">
    <property type="component" value="Chromosome 16"/>
</dbReference>